<dbReference type="EMBL" id="WOWA01000002">
    <property type="protein sequence ID" value="NLV12173.1"/>
    <property type="molecule type" value="Genomic_DNA"/>
</dbReference>
<evidence type="ECO:0000259" key="1">
    <source>
        <dbReference type="Pfam" id="PF08350"/>
    </source>
</evidence>
<sequence length="260" mass="28855">MSLVPDRTDIDTTLSDRDEFLRKLIEQPRPKSKLEEGVECSRSTLDRALRELAEANLAKYKNGLWQPTLLGRRTLQNRDEYLDSLENLSEAAAVVNELPPDSPITGEFLIDANVHEASSTMPDAVTKTLLNSMAEANKIRIATPAMFTVLAEQFYEWLDGDQLECLEMLLSPGLFEETQVVLPGFTDTDVVGSQLELYSGPIPFDFGLWIADTGEAGVIVYTDQGIQGHLVNDRNAAVEWAHDQYAHAKQEVLQTGSAKS</sequence>
<dbReference type="AlphaFoldDB" id="A0A847U8S3"/>
<feature type="domain" description="HVO-A0261-like N-terminal" evidence="2">
    <location>
        <begin position="9"/>
        <end position="86"/>
    </location>
</feature>
<protein>
    <submittedName>
        <fullName evidence="3">Transcriptional regulator</fullName>
    </submittedName>
</protein>
<dbReference type="Pfam" id="PF08350">
    <property type="entry name" value="FilR1_middle"/>
    <property type="match status" value="1"/>
</dbReference>
<dbReference type="Proteomes" id="UP000641625">
    <property type="component" value="Unassembled WGS sequence"/>
</dbReference>
<evidence type="ECO:0000313" key="4">
    <source>
        <dbReference type="Proteomes" id="UP000641625"/>
    </source>
</evidence>
<comment type="caution">
    <text evidence="3">The sequence shown here is derived from an EMBL/GenBank/DDBJ whole genome shotgun (WGS) entry which is preliminary data.</text>
</comment>
<feature type="domain" description="Methanogenesis regulatory protein FilR1 middle" evidence="1">
    <location>
        <begin position="122"/>
        <end position="250"/>
    </location>
</feature>
<dbReference type="InterPro" id="IPR036390">
    <property type="entry name" value="WH_DNA-bd_sf"/>
</dbReference>
<dbReference type="InterPro" id="IPR057527">
    <property type="entry name" value="HVO_A0261-like_N"/>
</dbReference>
<dbReference type="SUPFAM" id="SSF46785">
    <property type="entry name" value="Winged helix' DNA-binding domain"/>
    <property type="match status" value="1"/>
</dbReference>
<gene>
    <name evidence="3" type="ORF">GOC77_02610</name>
</gene>
<dbReference type="InterPro" id="IPR013561">
    <property type="entry name" value="FilR1_middle_dom"/>
</dbReference>
<dbReference type="RefSeq" id="WP_170095826.1">
    <property type="nucleotide sequence ID" value="NZ_WOWA01000002.1"/>
</dbReference>
<evidence type="ECO:0000259" key="2">
    <source>
        <dbReference type="Pfam" id="PF25213"/>
    </source>
</evidence>
<dbReference type="Pfam" id="PF25213">
    <property type="entry name" value="HVO_A0261_N"/>
    <property type="match status" value="1"/>
</dbReference>
<reference evidence="3" key="1">
    <citation type="submission" date="2019-12" db="EMBL/GenBank/DDBJ databases">
        <title>Whole genome sequencing of Haloarcula argentinensis strain pws5.</title>
        <authorList>
            <person name="Verma D.K."/>
            <person name="Gopal K."/>
            <person name="Prasad E.S."/>
        </authorList>
    </citation>
    <scope>NUCLEOTIDE SEQUENCE</scope>
    <source>
        <strain evidence="3">Pws5</strain>
    </source>
</reference>
<organism evidence="3 4">
    <name type="scientific">Haloarcula argentinensis</name>
    <dbReference type="NCBI Taxonomy" id="43776"/>
    <lineage>
        <taxon>Archaea</taxon>
        <taxon>Methanobacteriati</taxon>
        <taxon>Methanobacteriota</taxon>
        <taxon>Stenosarchaea group</taxon>
        <taxon>Halobacteria</taxon>
        <taxon>Halobacteriales</taxon>
        <taxon>Haloarculaceae</taxon>
        <taxon>Haloarcula</taxon>
    </lineage>
</organism>
<evidence type="ECO:0000313" key="3">
    <source>
        <dbReference type="EMBL" id="NLV12173.1"/>
    </source>
</evidence>
<accession>A0A847U8S3</accession>
<proteinExistence type="predicted"/>
<name>A0A847U8S3_HALAR</name>